<sequence>MQLNRFTDLGIRVLMYLSSTDAPSVTIARLAEDLQVSKNHLVKVVHFMAQQQWLNTSRGKSGGIALAKRPVNYAIGDVVRALEQNSVNGERLVNCQQPPCVLLPACGLPTILQQALEQFYLFLNQYSLADVVTQPLASILPVIVEHTPILKFKEHLWHFGKPWQFWAWHWAPPRWHRPKTSITTSFN</sequence>
<dbReference type="InterPro" id="IPR036388">
    <property type="entry name" value="WH-like_DNA-bd_sf"/>
</dbReference>
<reference evidence="2 3" key="1">
    <citation type="journal article" date="2022" name="Res Sq">
        <title>Evolution of multicellular longitudinally dividing oral cavity symbionts (Neisseriaceae).</title>
        <authorList>
            <person name="Nyongesa S."/>
            <person name="Weber P."/>
            <person name="Bernet E."/>
            <person name="Pullido F."/>
            <person name="Nieckarz M."/>
            <person name="Delaby M."/>
            <person name="Nieves C."/>
            <person name="Viehboeck T."/>
            <person name="Krause N."/>
            <person name="Rivera-Millot A."/>
            <person name="Nakamura A."/>
            <person name="Vischer N."/>
            <person name="VanNieuwenhze M."/>
            <person name="Brun Y."/>
            <person name="Cava F."/>
            <person name="Bulgheresi S."/>
            <person name="Veyrier F."/>
        </authorList>
    </citation>
    <scope>NUCLEOTIDE SEQUENCE [LARGE SCALE GENOMIC DNA]</scope>
    <source>
        <strain evidence="2 3">SN4</strain>
    </source>
</reference>
<evidence type="ECO:0000313" key="2">
    <source>
        <dbReference type="EMBL" id="UOO90678.1"/>
    </source>
</evidence>
<gene>
    <name evidence="2" type="ORF">LVJ82_06850</name>
</gene>
<protein>
    <submittedName>
        <fullName evidence="2">Rrf2 family transcriptional regulator</fullName>
    </submittedName>
</protein>
<dbReference type="SUPFAM" id="SSF46785">
    <property type="entry name" value="Winged helix' DNA-binding domain"/>
    <property type="match status" value="1"/>
</dbReference>
<dbReference type="Gene3D" id="1.10.10.10">
    <property type="entry name" value="Winged helix-like DNA-binding domain superfamily/Winged helix DNA-binding domain"/>
    <property type="match status" value="1"/>
</dbReference>
<dbReference type="InterPro" id="IPR036390">
    <property type="entry name" value="WH_DNA-bd_sf"/>
</dbReference>
<dbReference type="PANTHER" id="PTHR33221:SF4">
    <property type="entry name" value="HTH-TYPE TRANSCRIPTIONAL REPRESSOR NSRR"/>
    <property type="match status" value="1"/>
</dbReference>
<dbReference type="Proteomes" id="UP000832011">
    <property type="component" value="Chromosome"/>
</dbReference>
<proteinExistence type="predicted"/>
<dbReference type="NCBIfam" id="TIGR00738">
    <property type="entry name" value="rrf2_super"/>
    <property type="match status" value="1"/>
</dbReference>
<evidence type="ECO:0000313" key="3">
    <source>
        <dbReference type="Proteomes" id="UP000832011"/>
    </source>
</evidence>
<dbReference type="PANTHER" id="PTHR33221">
    <property type="entry name" value="WINGED HELIX-TURN-HELIX TRANSCRIPTIONAL REGULATOR, RRF2 FAMILY"/>
    <property type="match status" value="1"/>
</dbReference>
<evidence type="ECO:0000256" key="1">
    <source>
        <dbReference type="ARBA" id="ARBA00023125"/>
    </source>
</evidence>
<organism evidence="2 3">
    <name type="scientific">Vitreoscilla massiliensis</name>
    <dbReference type="NCBI Taxonomy" id="1689272"/>
    <lineage>
        <taxon>Bacteria</taxon>
        <taxon>Pseudomonadati</taxon>
        <taxon>Pseudomonadota</taxon>
        <taxon>Betaproteobacteria</taxon>
        <taxon>Neisseriales</taxon>
        <taxon>Neisseriaceae</taxon>
        <taxon>Vitreoscilla</taxon>
    </lineage>
</organism>
<dbReference type="Pfam" id="PF02082">
    <property type="entry name" value="Rrf2"/>
    <property type="match status" value="1"/>
</dbReference>
<name>A0ABY4E8C3_9NEIS</name>
<accession>A0ABY4E8C3</accession>
<keyword evidence="1" id="KW-0238">DNA-binding</keyword>
<keyword evidence="3" id="KW-1185">Reference proteome</keyword>
<dbReference type="InterPro" id="IPR000944">
    <property type="entry name" value="Tscrpt_reg_Rrf2"/>
</dbReference>
<dbReference type="PROSITE" id="PS51197">
    <property type="entry name" value="HTH_RRF2_2"/>
    <property type="match status" value="1"/>
</dbReference>
<dbReference type="EMBL" id="CP091511">
    <property type="protein sequence ID" value="UOO90678.1"/>
    <property type="molecule type" value="Genomic_DNA"/>
</dbReference>
<dbReference type="RefSeq" id="WP_244796841.1">
    <property type="nucleotide sequence ID" value="NZ_CP091511.1"/>
</dbReference>